<evidence type="ECO:0000313" key="1">
    <source>
        <dbReference type="EMBL" id="ANU36715.1"/>
    </source>
</evidence>
<evidence type="ECO:0000313" key="2">
    <source>
        <dbReference type="Proteomes" id="UP000092528"/>
    </source>
</evidence>
<reference evidence="1 2" key="1">
    <citation type="submission" date="2016-07" db="EMBL/GenBank/DDBJ databases">
        <title>Genome sequencing of Vibrio scophthalmi strain VS-05, an isolated from Paralichthys olivaceus.</title>
        <authorList>
            <person name="Han H.-J."/>
        </authorList>
    </citation>
    <scope>NUCLEOTIDE SEQUENCE [LARGE SCALE GENOMIC DNA]</scope>
    <source>
        <strain evidence="1 2">VS-05</strain>
    </source>
</reference>
<organism evidence="1 2">
    <name type="scientific">Vibrio scophthalmi</name>
    <dbReference type="NCBI Taxonomy" id="45658"/>
    <lineage>
        <taxon>Bacteria</taxon>
        <taxon>Pseudomonadati</taxon>
        <taxon>Pseudomonadota</taxon>
        <taxon>Gammaproteobacteria</taxon>
        <taxon>Vibrionales</taxon>
        <taxon>Vibrionaceae</taxon>
        <taxon>Vibrio</taxon>
    </lineage>
</organism>
<dbReference type="AlphaFoldDB" id="A0A1C7F9C4"/>
<accession>A0A1C7F9C4</accession>
<name>A0A1C7F9C4_9VIBR</name>
<dbReference type="Proteomes" id="UP000092528">
    <property type="component" value="Chromosome 1"/>
</dbReference>
<protein>
    <submittedName>
        <fullName evidence="1">Uncharacterized protein</fullName>
    </submittedName>
</protein>
<keyword evidence="2" id="KW-1185">Reference proteome</keyword>
<sequence length="30" mass="3425">MFIQAKAEQIRLIDLFISPVLNGKLLRAIL</sequence>
<proteinExistence type="predicted"/>
<gene>
    <name evidence="1" type="ORF">VSVS05_01590</name>
</gene>
<dbReference type="EMBL" id="CP016414">
    <property type="protein sequence ID" value="ANU36715.1"/>
    <property type="molecule type" value="Genomic_DNA"/>
</dbReference>